<feature type="non-terminal residue" evidence="1">
    <location>
        <position position="42"/>
    </location>
</feature>
<comment type="caution">
    <text evidence="1">The sequence shown here is derived from an EMBL/GenBank/DDBJ whole genome shotgun (WGS) entry which is preliminary data.</text>
</comment>
<organism evidence="1 2">
    <name type="scientific">Gigaspora margarita</name>
    <dbReference type="NCBI Taxonomy" id="4874"/>
    <lineage>
        <taxon>Eukaryota</taxon>
        <taxon>Fungi</taxon>
        <taxon>Fungi incertae sedis</taxon>
        <taxon>Mucoromycota</taxon>
        <taxon>Glomeromycotina</taxon>
        <taxon>Glomeromycetes</taxon>
        <taxon>Diversisporales</taxon>
        <taxon>Gigasporaceae</taxon>
        <taxon>Gigaspora</taxon>
    </lineage>
</organism>
<gene>
    <name evidence="1" type="ORF">GMARGA_LOCUS10932</name>
</gene>
<proteinExistence type="predicted"/>
<reference evidence="1 2" key="1">
    <citation type="submission" date="2021-06" db="EMBL/GenBank/DDBJ databases">
        <authorList>
            <person name="Kallberg Y."/>
            <person name="Tangrot J."/>
            <person name="Rosling A."/>
        </authorList>
    </citation>
    <scope>NUCLEOTIDE SEQUENCE [LARGE SCALE GENOMIC DNA]</scope>
    <source>
        <strain evidence="1 2">120-4 pot B 10/14</strain>
    </source>
</reference>
<accession>A0ABN7UW18</accession>
<protein>
    <submittedName>
        <fullName evidence="1">23033_t:CDS:1</fullName>
    </submittedName>
</protein>
<dbReference type="Proteomes" id="UP000789901">
    <property type="component" value="Unassembled WGS sequence"/>
</dbReference>
<keyword evidence="2" id="KW-1185">Reference proteome</keyword>
<evidence type="ECO:0000313" key="1">
    <source>
        <dbReference type="EMBL" id="CAG8680520.1"/>
    </source>
</evidence>
<name>A0ABN7UW18_GIGMA</name>
<dbReference type="EMBL" id="CAJVQB010006250">
    <property type="protein sequence ID" value="CAG8680520.1"/>
    <property type="molecule type" value="Genomic_DNA"/>
</dbReference>
<evidence type="ECO:0000313" key="2">
    <source>
        <dbReference type="Proteomes" id="UP000789901"/>
    </source>
</evidence>
<sequence length="42" mass="4887">MFAIIRFNRTEITEFSLTSAVTPCFPCEVGYRYYGPITSRFT</sequence>